<dbReference type="Gene3D" id="1.10.10.1150">
    <property type="entry name" value="Coenzyme PQQ synthesis protein D (PqqD)"/>
    <property type="match status" value="1"/>
</dbReference>
<keyword evidence="5" id="KW-1185">Reference proteome</keyword>
<dbReference type="Proteomes" id="UP000245712">
    <property type="component" value="Unassembled WGS sequence"/>
</dbReference>
<sequence>MNPMLPDAVSGVPLRPCLRVMYRLQWEADQGVYVLLYPEGRVKLNAGAAEILARCDGVHELDQIIGEVERLFSSTELAPDIYRFLDHARLRGWLD</sequence>
<proteinExistence type="predicted"/>
<comment type="pathway">
    <text evidence="1">Cofactor biosynthesis; pyrroloquinoline quinone biosynthesis.</text>
</comment>
<dbReference type="EMBL" id="QEOB01000035">
    <property type="protein sequence ID" value="PVX70706.1"/>
    <property type="molecule type" value="Genomic_DNA"/>
</dbReference>
<comment type="caution">
    <text evidence="4">The sequence shown here is derived from an EMBL/GenBank/DDBJ whole genome shotgun (WGS) entry which is preliminary data.</text>
</comment>
<reference evidence="4 5" key="1">
    <citation type="submission" date="2018-05" db="EMBL/GenBank/DDBJ databases">
        <title>Genomic Encyclopedia of Type Strains, Phase IV (KMG-V): Genome sequencing to study the core and pangenomes of soil and plant-associated prokaryotes.</title>
        <authorList>
            <person name="Whitman W."/>
        </authorList>
    </citation>
    <scope>NUCLEOTIDE SEQUENCE [LARGE SCALE GENOMIC DNA]</scope>
    <source>
        <strain evidence="4 5">SCZa-39</strain>
    </source>
</reference>
<dbReference type="RefSeq" id="WP_112177463.1">
    <property type="nucleotide sequence ID" value="NZ_QEOB01000035.1"/>
</dbReference>
<gene>
    <name evidence="4" type="ORF">C7402_13510</name>
</gene>
<organism evidence="4 5">
    <name type="scientific">Paraburkholderia unamae</name>
    <dbReference type="NCBI Taxonomy" id="219649"/>
    <lineage>
        <taxon>Bacteria</taxon>
        <taxon>Pseudomonadati</taxon>
        <taxon>Pseudomonadota</taxon>
        <taxon>Betaproteobacteria</taxon>
        <taxon>Burkholderiales</taxon>
        <taxon>Burkholderiaceae</taxon>
        <taxon>Paraburkholderia</taxon>
    </lineage>
</organism>
<evidence type="ECO:0000256" key="1">
    <source>
        <dbReference type="ARBA" id="ARBA00004886"/>
    </source>
</evidence>
<dbReference type="InterPro" id="IPR022479">
    <property type="entry name" value="PqqD_bac"/>
</dbReference>
<dbReference type="Pfam" id="PF05402">
    <property type="entry name" value="PqqD"/>
    <property type="match status" value="1"/>
</dbReference>
<keyword evidence="3" id="KW-0884">PQQ biosynthesis</keyword>
<accession>A0ABX5KBZ7</accession>
<evidence type="ECO:0000313" key="4">
    <source>
        <dbReference type="EMBL" id="PVX70706.1"/>
    </source>
</evidence>
<comment type="subunit">
    <text evidence="2">Monomer. Interacts with PqqE.</text>
</comment>
<dbReference type="NCBIfam" id="TIGR03859">
    <property type="entry name" value="PQQ_PqqD"/>
    <property type="match status" value="1"/>
</dbReference>
<dbReference type="InterPro" id="IPR008792">
    <property type="entry name" value="PQQD"/>
</dbReference>
<protein>
    <submittedName>
        <fullName evidence="4">Pyrroloquinoline quinone biosynthesis protein D</fullName>
    </submittedName>
</protein>
<dbReference type="InterPro" id="IPR041881">
    <property type="entry name" value="PqqD_sf"/>
</dbReference>
<evidence type="ECO:0000313" key="5">
    <source>
        <dbReference type="Proteomes" id="UP000245712"/>
    </source>
</evidence>
<name>A0ABX5KBZ7_9BURK</name>
<evidence type="ECO:0000256" key="3">
    <source>
        <dbReference type="ARBA" id="ARBA00022905"/>
    </source>
</evidence>
<evidence type="ECO:0000256" key="2">
    <source>
        <dbReference type="ARBA" id="ARBA00011741"/>
    </source>
</evidence>